<dbReference type="InterPro" id="IPR010285">
    <property type="entry name" value="DNA_helicase_pif1-like_DEAD"/>
</dbReference>
<keyword evidence="1" id="KW-0067">ATP-binding</keyword>
<comment type="cofactor">
    <cofactor evidence="1">
        <name>Mg(2+)</name>
        <dbReference type="ChEBI" id="CHEBI:18420"/>
    </cofactor>
</comment>
<feature type="compositionally biased region" description="Acidic residues" evidence="2">
    <location>
        <begin position="261"/>
        <end position="274"/>
    </location>
</feature>
<gene>
    <name evidence="4" type="ORF">MCOR_7351</name>
</gene>
<dbReference type="InterPro" id="IPR051055">
    <property type="entry name" value="PIF1_helicase"/>
</dbReference>
<feature type="region of interest" description="Disordered" evidence="2">
    <location>
        <begin position="253"/>
        <end position="277"/>
    </location>
</feature>
<dbReference type="GO" id="GO:0006310">
    <property type="term" value="P:DNA recombination"/>
    <property type="evidence" value="ECO:0007669"/>
    <property type="project" value="UniProtKB-KW"/>
</dbReference>
<dbReference type="GO" id="GO:0043139">
    <property type="term" value="F:5'-3' DNA helicase activity"/>
    <property type="evidence" value="ECO:0007669"/>
    <property type="project" value="UniProtKB-EC"/>
</dbReference>
<dbReference type="CDD" id="cd18809">
    <property type="entry name" value="SF1_C_RecD"/>
    <property type="match status" value="1"/>
</dbReference>
<organism evidence="4 5">
    <name type="scientific">Mytilus coruscus</name>
    <name type="common">Sea mussel</name>
    <dbReference type="NCBI Taxonomy" id="42192"/>
    <lineage>
        <taxon>Eukaryota</taxon>
        <taxon>Metazoa</taxon>
        <taxon>Spiralia</taxon>
        <taxon>Lophotrochozoa</taxon>
        <taxon>Mollusca</taxon>
        <taxon>Bivalvia</taxon>
        <taxon>Autobranchia</taxon>
        <taxon>Pteriomorphia</taxon>
        <taxon>Mytilida</taxon>
        <taxon>Mytiloidea</taxon>
        <taxon>Mytilidae</taxon>
        <taxon>Mytilinae</taxon>
        <taxon>Mytilus</taxon>
    </lineage>
</organism>
<accession>A0A6J8AG45</accession>
<dbReference type="EMBL" id="CACVKT020001361">
    <property type="protein sequence ID" value="CAC5367454.1"/>
    <property type="molecule type" value="Genomic_DNA"/>
</dbReference>
<dbReference type="InterPro" id="IPR027417">
    <property type="entry name" value="P-loop_NTPase"/>
</dbReference>
<name>A0A6J8AG45_MYTCO</name>
<dbReference type="GO" id="GO:0005524">
    <property type="term" value="F:ATP binding"/>
    <property type="evidence" value="ECO:0007669"/>
    <property type="project" value="UniProtKB-KW"/>
</dbReference>
<comment type="similarity">
    <text evidence="1">Belongs to the helicase family.</text>
</comment>
<sequence length="1038" mass="119157">MSKTVILHPIDSSTEQICLADCKTNFDKIAQKLDDMKYGSDQTFSELLAELNLTEKDYINAIRSSLQRDKVFLKRNPSEIRINSYNSIMLNCWQANIDVQFVLDAYSCASYIVSYISKGQRGMSNLMQRATQESKEYKLSLKQQMRHFGNQFLTHVEVSAQEAVYFVLQLPLRRSSRGFLFLNTNQPTERLSLLKSNAVLEEMPTKSTDVEADNVIKRYSRRPMILKTLCLADFASWYEVQYPAKLKISQSREKLSQNDLPETEDNDCLDDDDPKENTISNDEAIDTLYAGHNNNIEMGDGGVLKKRSKQKILRYVRFNEDFDAENYYRELIMLFHPWRNETKDITSCLQLMKELYDQFQIQIEQKRKLYEPNRKLVEAVENLNGETIDAFDISMNTGFRPENLHSEERDRAVGPTLVEKYGCFDPGKPENYDVGLDVGITRKQICDDDCLLKMPESAYRTLVRSLNIEQKQFFYHILHWFKTRDEPLYNFLSGGAGVGKSVLVKAIYQALIRCLNSEQGCNPDDVKVLLCAPTGKAAHNINGSTIHSTFCIPVNKGFTYKPLAVEQLNIYRLKYKSLKVIIIDEISMVGCKMFNFINCRLQEIMGRNQPFGGISVIAVGDLYQLKPVMDSWIFCDTATEYGVLAANLWKDNFKLYELKLIMRQKEDEEFASLLNRLREGCQTDTDIEILKTRVVDSHSNHLSAFTHLFTTRAEVDEFNEHVFSQTSTKSDIIESIDSVCGDLEVNLHTKVLSKIPDDPSKTMGLYKHLKIAEGLHIDVTLNVNVDDGLTNRASGQVMLLDYRVENSERCSIVWIKFDDKIVGQEQRSLFKHLFKENVQLTWTPIFEVSRKFTLNNNHFYHIVRHQFPLRLSGAKTIHKSQGSTLDNVVVHFGKRKNCHMHYVGLSRVRSLNGLYILKLCEDKISLSFDVALEMDRLRSSAYLLSCVPELPNIDNSINIVFHNARSLHLHMQDLQKENYLSSADVIGIAESRLLPSDNEALFSIDGFNAFRNDAACYSLNRPYYGTVVFTRCSVSILD</sequence>
<dbReference type="PANTHER" id="PTHR47642:SF8">
    <property type="entry name" value="ATP-DEPENDENT DNA HELICASE"/>
    <property type="match status" value="1"/>
</dbReference>
<dbReference type="Gene3D" id="3.40.50.300">
    <property type="entry name" value="P-loop containing nucleotide triphosphate hydrolases"/>
    <property type="match status" value="2"/>
</dbReference>
<comment type="catalytic activity">
    <reaction evidence="1">
        <text>ATP + H2O = ADP + phosphate + H(+)</text>
        <dbReference type="Rhea" id="RHEA:13065"/>
        <dbReference type="ChEBI" id="CHEBI:15377"/>
        <dbReference type="ChEBI" id="CHEBI:15378"/>
        <dbReference type="ChEBI" id="CHEBI:30616"/>
        <dbReference type="ChEBI" id="CHEBI:43474"/>
        <dbReference type="ChEBI" id="CHEBI:456216"/>
        <dbReference type="EC" id="5.6.2.3"/>
    </reaction>
</comment>
<proteinExistence type="inferred from homology"/>
<dbReference type="Pfam" id="PF05970">
    <property type="entry name" value="PIF1"/>
    <property type="match status" value="1"/>
</dbReference>
<evidence type="ECO:0000256" key="1">
    <source>
        <dbReference type="RuleBase" id="RU363044"/>
    </source>
</evidence>
<evidence type="ECO:0000256" key="2">
    <source>
        <dbReference type="SAM" id="MobiDB-lite"/>
    </source>
</evidence>
<dbReference type="EC" id="5.6.2.3" evidence="1"/>
<dbReference type="PANTHER" id="PTHR47642">
    <property type="entry name" value="ATP-DEPENDENT DNA HELICASE"/>
    <property type="match status" value="1"/>
</dbReference>
<dbReference type="GO" id="GO:0000723">
    <property type="term" value="P:telomere maintenance"/>
    <property type="evidence" value="ECO:0007669"/>
    <property type="project" value="InterPro"/>
</dbReference>
<dbReference type="AlphaFoldDB" id="A0A6J8AG45"/>
<evidence type="ECO:0000313" key="4">
    <source>
        <dbReference type="EMBL" id="CAC5367454.1"/>
    </source>
</evidence>
<keyword evidence="1" id="KW-0227">DNA damage</keyword>
<keyword evidence="1" id="KW-0233">DNA recombination</keyword>
<keyword evidence="1" id="KW-0547">Nucleotide-binding</keyword>
<keyword evidence="1" id="KW-0378">Hydrolase</keyword>
<reference evidence="4 5" key="1">
    <citation type="submission" date="2020-06" db="EMBL/GenBank/DDBJ databases">
        <authorList>
            <person name="Li R."/>
            <person name="Bekaert M."/>
        </authorList>
    </citation>
    <scope>NUCLEOTIDE SEQUENCE [LARGE SCALE GENOMIC DNA]</scope>
    <source>
        <strain evidence="5">wild</strain>
    </source>
</reference>
<dbReference type="GO" id="GO:0016787">
    <property type="term" value="F:hydrolase activity"/>
    <property type="evidence" value="ECO:0007669"/>
    <property type="project" value="UniProtKB-KW"/>
</dbReference>
<feature type="domain" description="DNA helicase Pif1-like DEAD-box helicase" evidence="3">
    <location>
        <begin position="466"/>
        <end position="684"/>
    </location>
</feature>
<dbReference type="OrthoDB" id="6129494at2759"/>
<keyword evidence="5" id="KW-1185">Reference proteome</keyword>
<keyword evidence="1" id="KW-0234">DNA repair</keyword>
<dbReference type="GO" id="GO:0006281">
    <property type="term" value="P:DNA repair"/>
    <property type="evidence" value="ECO:0007669"/>
    <property type="project" value="UniProtKB-KW"/>
</dbReference>
<evidence type="ECO:0000313" key="5">
    <source>
        <dbReference type="Proteomes" id="UP000507470"/>
    </source>
</evidence>
<evidence type="ECO:0000259" key="3">
    <source>
        <dbReference type="Pfam" id="PF05970"/>
    </source>
</evidence>
<dbReference type="Proteomes" id="UP000507470">
    <property type="component" value="Unassembled WGS sequence"/>
</dbReference>
<keyword evidence="1" id="KW-0347">Helicase</keyword>
<protein>
    <recommendedName>
        <fullName evidence="1">ATP-dependent DNA helicase</fullName>
        <ecNumber evidence="1">5.6.2.3</ecNumber>
    </recommendedName>
</protein>
<dbReference type="SUPFAM" id="SSF52540">
    <property type="entry name" value="P-loop containing nucleoside triphosphate hydrolases"/>
    <property type="match status" value="2"/>
</dbReference>